<evidence type="ECO:0000256" key="3">
    <source>
        <dbReference type="SAM" id="SignalP"/>
    </source>
</evidence>
<proteinExistence type="predicted"/>
<feature type="region of interest" description="Disordered" evidence="1">
    <location>
        <begin position="666"/>
        <end position="792"/>
    </location>
</feature>
<sequence>MFWINGFAGLLWFSLSSSIVNSSNSSEVQVGFGNHTLKEGKVTLMNGVKIVEGNDITNLKKFLPACVASLDRDFIYVDYNEQSEEVCTVDLLTESDSIIFNAQLRLCDKNKTKDLDGYNILPFAYSLSNEEINMIKYGPLFGKSNADCPEEGGCKLSWNKSGDWNGIITPNCMPWTALEVEWLCKDISVLAATVYFIGEIGFVTTGSIQLSNLTTQVRFTVQIDKNGHVESKDLAMLEGGNWPTKSNTLHNGIYFKCIYNTSIIQPKAWEIVNNEAKEFNGKKLMTFHLLPKSASRARNGTELTGKFPGFVAGKYCRNMSIVFSRTDYKLLMMELPTIKNISTPTTTADLTTQPTTIQESENAQTETLPTTISTPTSSSTDTSPSTTDISTMTIRLSKLSTSPSTSTASSPKSSSDTSSRPAETISTMKQEQQSDSKSKPSSLEQATVHTTIGGISLTEEDGSLPLTNSSNLDQNFTTISSNETFMNVTNETIADNITITYSTSMPTIILSPTTTKIFGSTNGTTKVIILKGTQKGEFPLHYYYIIFGGIVVIVLLLFVIICVCCIIRKNKKKDSIKEESSEGSGGTTEELLSIEAKKEQSKWMLDTKMDTQDSHISEKKTEKKVIVKKEIIKEGGNEPNKKEISKENMKKTLSKDVGVVVPNTKESKELIEKETTEEEEILLKPLEPKSKATTPDPQISTFSAPYEEDRKRMTVPLKDNSVPNTESKKSMESIVLIEKKETKADLTVSDEIIGDNNKKKEEEGDDNKKEEGGDDNNKKEESEDNKEVDAYE</sequence>
<evidence type="ECO:0000256" key="2">
    <source>
        <dbReference type="SAM" id="Phobius"/>
    </source>
</evidence>
<keyword evidence="3" id="KW-0732">Signal</keyword>
<feature type="compositionally biased region" description="Polar residues" evidence="1">
    <location>
        <begin position="692"/>
        <end position="703"/>
    </location>
</feature>
<feature type="transmembrane region" description="Helical" evidence="2">
    <location>
        <begin position="542"/>
        <end position="567"/>
    </location>
</feature>
<feature type="compositionally biased region" description="Low complexity" evidence="1">
    <location>
        <begin position="370"/>
        <end position="419"/>
    </location>
</feature>
<feature type="compositionally biased region" description="Basic and acidic residues" evidence="1">
    <location>
        <begin position="756"/>
        <end position="792"/>
    </location>
</feature>
<keyword evidence="2" id="KW-1133">Transmembrane helix</keyword>
<feature type="compositionally biased region" description="Polar residues" evidence="1">
    <location>
        <begin position="357"/>
        <end position="369"/>
    </location>
</feature>
<organism evidence="4 5">
    <name type="scientific">Meloidogyne hapla</name>
    <name type="common">Root-knot nematode worm</name>
    <dbReference type="NCBI Taxonomy" id="6305"/>
    <lineage>
        <taxon>Eukaryota</taxon>
        <taxon>Metazoa</taxon>
        <taxon>Ecdysozoa</taxon>
        <taxon>Nematoda</taxon>
        <taxon>Chromadorea</taxon>
        <taxon>Rhabditida</taxon>
        <taxon>Tylenchina</taxon>
        <taxon>Tylenchomorpha</taxon>
        <taxon>Tylenchoidea</taxon>
        <taxon>Meloidogynidae</taxon>
        <taxon>Meloidogyninae</taxon>
        <taxon>Meloidogyne</taxon>
    </lineage>
</organism>
<feature type="region of interest" description="Disordered" evidence="1">
    <location>
        <begin position="355"/>
        <end position="446"/>
    </location>
</feature>
<evidence type="ECO:0000313" key="4">
    <source>
        <dbReference type="Proteomes" id="UP000095281"/>
    </source>
</evidence>
<feature type="compositionally biased region" description="Basic and acidic residues" evidence="1">
    <location>
        <begin position="726"/>
        <end position="744"/>
    </location>
</feature>
<accession>A0A1I8B518</accession>
<evidence type="ECO:0000256" key="1">
    <source>
        <dbReference type="SAM" id="MobiDB-lite"/>
    </source>
</evidence>
<evidence type="ECO:0000313" key="5">
    <source>
        <dbReference type="WBParaSite" id="MhA1_Contig1389.frz3.gene4"/>
    </source>
</evidence>
<dbReference type="Proteomes" id="UP000095281">
    <property type="component" value="Unplaced"/>
</dbReference>
<feature type="signal peptide" evidence="3">
    <location>
        <begin position="1"/>
        <end position="22"/>
    </location>
</feature>
<name>A0A1I8B518_MELHA</name>
<keyword evidence="2" id="KW-0472">Membrane</keyword>
<dbReference type="WBParaSite" id="MhA1_Contig1389.frz3.gene4">
    <property type="protein sequence ID" value="MhA1_Contig1389.frz3.gene4"/>
    <property type="gene ID" value="MhA1_Contig1389.frz3.gene4"/>
</dbReference>
<dbReference type="AlphaFoldDB" id="A0A1I8B518"/>
<reference evidence="5" key="1">
    <citation type="submission" date="2016-11" db="UniProtKB">
        <authorList>
            <consortium name="WormBaseParasite"/>
        </authorList>
    </citation>
    <scope>IDENTIFICATION</scope>
</reference>
<keyword evidence="4" id="KW-1185">Reference proteome</keyword>
<keyword evidence="2" id="KW-0812">Transmembrane</keyword>
<feature type="compositionally biased region" description="Polar residues" evidence="1">
    <location>
        <begin position="420"/>
        <end position="431"/>
    </location>
</feature>
<feature type="chain" id="PRO_5009315455" evidence="3">
    <location>
        <begin position="23"/>
        <end position="792"/>
    </location>
</feature>
<protein>
    <submittedName>
        <fullName evidence="5">Adhesion G-protein coupled receptor G2</fullName>
    </submittedName>
</protein>